<feature type="binding site" evidence="2">
    <location>
        <position position="85"/>
    </location>
    <ligand>
        <name>substrate</name>
    </ligand>
</feature>
<dbReference type="PANTHER" id="PTHR43475:SF1">
    <property type="entry name" value="METHYLTHIORIBOSE-1-PHOSPHATE ISOMERASE"/>
    <property type="match status" value="1"/>
</dbReference>
<dbReference type="SUPFAM" id="SSF100950">
    <property type="entry name" value="NagB/RpiA/CoA transferase-like"/>
    <property type="match status" value="1"/>
</dbReference>
<evidence type="ECO:0000256" key="2">
    <source>
        <dbReference type="HAMAP-Rule" id="MF_01678"/>
    </source>
</evidence>
<dbReference type="GO" id="GO:0019509">
    <property type="term" value="P:L-methionine salvage from methylthioadenosine"/>
    <property type="evidence" value="ECO:0007669"/>
    <property type="project" value="UniProtKB-UniRule"/>
</dbReference>
<protein>
    <recommendedName>
        <fullName evidence="2">Methylthioribose-1-phosphate isomerase</fullName>
        <shortName evidence="2">M1Pi</shortName>
        <shortName evidence="2">MTR-1-P isomerase</shortName>
        <ecNumber evidence="2">5.3.1.23</ecNumber>
    </recommendedName>
    <alternativeName>
        <fullName evidence="2">S-methyl-5-thioribose-1-phosphate isomerase</fullName>
    </alternativeName>
</protein>
<dbReference type="InterPro" id="IPR037171">
    <property type="entry name" value="NagB/RpiA_transferase-like"/>
</dbReference>
<dbReference type="Proteomes" id="UP000885931">
    <property type="component" value="Unassembled WGS sequence"/>
</dbReference>
<dbReference type="InterPro" id="IPR042529">
    <property type="entry name" value="IF_2B-like_C"/>
</dbReference>
<feature type="binding site" evidence="2">
    <location>
        <position position="185"/>
    </location>
    <ligand>
        <name>substrate</name>
    </ligand>
</feature>
<reference evidence="3" key="1">
    <citation type="journal article" date="2020" name="mSystems">
        <title>Genome- and Community-Level Interaction Insights into Carbon Utilization and Element Cycling Functions of Hydrothermarchaeota in Hydrothermal Sediment.</title>
        <authorList>
            <person name="Zhou Z."/>
            <person name="Liu Y."/>
            <person name="Xu W."/>
            <person name="Pan J."/>
            <person name="Luo Z.H."/>
            <person name="Li M."/>
        </authorList>
    </citation>
    <scope>NUCLEOTIDE SEQUENCE [LARGE SCALE GENOMIC DNA]</scope>
    <source>
        <strain evidence="3">HyVt-237</strain>
    </source>
</reference>
<feature type="binding site" evidence="2">
    <location>
        <begin position="48"/>
        <end position="50"/>
    </location>
    <ligand>
        <name>substrate</name>
    </ligand>
</feature>
<dbReference type="NCBIfam" id="NF004326">
    <property type="entry name" value="PRK05720.1"/>
    <property type="match status" value="1"/>
</dbReference>
<dbReference type="InterPro" id="IPR000649">
    <property type="entry name" value="IF-2B-related"/>
</dbReference>
<comment type="catalytic activity">
    <reaction evidence="2">
        <text>5-(methylsulfanyl)-alpha-D-ribose 1-phosphate = 5-(methylsulfanyl)-D-ribulose 1-phosphate</text>
        <dbReference type="Rhea" id="RHEA:19989"/>
        <dbReference type="ChEBI" id="CHEBI:58533"/>
        <dbReference type="ChEBI" id="CHEBI:58548"/>
        <dbReference type="EC" id="5.3.1.23"/>
    </reaction>
</comment>
<comment type="caution">
    <text evidence="3">The sequence shown here is derived from an EMBL/GenBank/DDBJ whole genome shotgun (WGS) entry which is preliminary data.</text>
</comment>
<organism evidence="3">
    <name type="scientific">candidate division WOR-3 bacterium</name>
    <dbReference type="NCBI Taxonomy" id="2052148"/>
    <lineage>
        <taxon>Bacteria</taxon>
        <taxon>Bacteria division WOR-3</taxon>
    </lineage>
</organism>
<comment type="pathway">
    <text evidence="2">Amino-acid biosynthesis; L-methionine biosynthesis via salvage pathway; L-methionine from S-methyl-5-thio-alpha-D-ribose 1-phosphate: step 1/6.</text>
</comment>
<dbReference type="NCBIfam" id="TIGR00512">
    <property type="entry name" value="salvage_mtnA"/>
    <property type="match status" value="1"/>
</dbReference>
<evidence type="ECO:0000256" key="1">
    <source>
        <dbReference type="ARBA" id="ARBA00023235"/>
    </source>
</evidence>
<feature type="active site" description="Proton donor" evidence="2">
    <location>
        <position position="226"/>
    </location>
</feature>
<dbReference type="Gene3D" id="3.40.50.10470">
    <property type="entry name" value="Translation initiation factor eif-2b, domain 2"/>
    <property type="match status" value="1"/>
</dbReference>
<dbReference type="Pfam" id="PF01008">
    <property type="entry name" value="IF-2B"/>
    <property type="match status" value="1"/>
</dbReference>
<gene>
    <name evidence="2 3" type="primary">mtnA</name>
    <name evidence="3" type="ORF">ENG67_04650</name>
</gene>
<keyword evidence="1 2" id="KW-0413">Isomerase</keyword>
<evidence type="ECO:0000313" key="3">
    <source>
        <dbReference type="EMBL" id="HDM90481.1"/>
    </source>
</evidence>
<dbReference type="HAMAP" id="MF_01678">
    <property type="entry name" value="Salvage_MtnA"/>
    <property type="match status" value="1"/>
</dbReference>
<dbReference type="GO" id="GO:0046523">
    <property type="term" value="F:S-methyl-5-thioribose-1-phosphate isomerase activity"/>
    <property type="evidence" value="ECO:0007669"/>
    <property type="project" value="UniProtKB-UniRule"/>
</dbReference>
<name>A0A7C0X9M0_UNCW3</name>
<comment type="function">
    <text evidence="2">Catalyzes the interconversion of methylthioribose-1-phosphate (MTR-1-P) into methylthioribulose-1-phosphate (MTRu-1-P).</text>
</comment>
<comment type="similarity">
    <text evidence="2">Belongs to the EIF-2B alpha/beta/delta subunits family. MtnA subfamily.</text>
</comment>
<feature type="site" description="Transition state stabilizer" evidence="2">
    <location>
        <position position="146"/>
    </location>
</feature>
<accession>A0A7C0X9M0</accession>
<dbReference type="PANTHER" id="PTHR43475">
    <property type="entry name" value="METHYLTHIORIBOSE-1-PHOSPHATE ISOMERASE"/>
    <property type="match status" value="1"/>
</dbReference>
<dbReference type="AlphaFoldDB" id="A0A7C0X9M0"/>
<dbReference type="EC" id="5.3.1.23" evidence="2"/>
<dbReference type="UniPathway" id="UPA00904">
    <property type="reaction ID" value="UER00874"/>
</dbReference>
<dbReference type="InterPro" id="IPR011559">
    <property type="entry name" value="Initiation_fac_2B_a/b/d"/>
</dbReference>
<proteinExistence type="inferred from homology"/>
<sequence>MKVIPEPVYLEGKAIYVLDQRRLPHEEVYLEIRDIDGLCGAIKSLSVRGAPLIAIAALYGLLLEIMKGTSREGLLTAIDKLASTRPTAFNLFRALGEVRRAIEGGAGEEDIRRLIEHLIECEKKSTHRIAANGVEEIKGGNALTICNTGVLATGGIGTALGIIFELAERGRIGTVYVSETRPLLQGARLTAWELLKAGVPHRLITDNTAAYLMSLGRVDFVVIGADRITLSGDTANKIGSLSLAISARYYGIPFYVAAPVTTVDGGLRSGDEIPIEERDEKEVLEVLGRRIAPQGTGALNFAFDVVPSELITAIITDKGIARPPYRESIGRLLSLSDTELGENAG</sequence>
<dbReference type="EMBL" id="DRBW01000179">
    <property type="protein sequence ID" value="HDM90481.1"/>
    <property type="molecule type" value="Genomic_DNA"/>
</dbReference>
<dbReference type="NCBIfam" id="TIGR00524">
    <property type="entry name" value="eIF-2B_rel"/>
    <property type="match status" value="1"/>
</dbReference>
<keyword evidence="2" id="KW-0028">Amino-acid biosynthesis</keyword>
<keyword evidence="2" id="KW-0486">Methionine biosynthesis</keyword>
<dbReference type="InterPro" id="IPR005251">
    <property type="entry name" value="IF-M1Pi"/>
</dbReference>
<dbReference type="Gene3D" id="1.20.120.420">
    <property type="entry name" value="translation initiation factor eif-2b, domain 1"/>
    <property type="match status" value="1"/>
</dbReference>
<dbReference type="FunFam" id="3.40.50.10470:FF:000006">
    <property type="entry name" value="Methylthioribose-1-phosphate isomerase"/>
    <property type="match status" value="1"/>
</dbReference>
<feature type="binding site" evidence="2">
    <location>
        <begin position="236"/>
        <end position="237"/>
    </location>
    <ligand>
        <name>substrate</name>
    </ligand>
</feature>
<dbReference type="InterPro" id="IPR027363">
    <property type="entry name" value="M1Pi_N"/>
</dbReference>